<dbReference type="GeneID" id="28815402"/>
<feature type="region of interest" description="Disordered" evidence="1">
    <location>
        <begin position="136"/>
        <end position="175"/>
    </location>
</feature>
<dbReference type="InParanoid" id="A0A194XTX9"/>
<evidence type="ECO:0000256" key="1">
    <source>
        <dbReference type="SAM" id="MobiDB-lite"/>
    </source>
</evidence>
<gene>
    <name evidence="2" type="ORF">LY89DRAFT_186742</name>
</gene>
<reference evidence="2 3" key="1">
    <citation type="submission" date="2015-10" db="EMBL/GenBank/DDBJ databases">
        <title>Full genome of DAOMC 229536 Phialocephala scopiformis, a fungal endophyte of spruce producing the potent anti-insectan compound rugulosin.</title>
        <authorList>
            <consortium name="DOE Joint Genome Institute"/>
            <person name="Walker A.K."/>
            <person name="Frasz S.L."/>
            <person name="Seifert K.A."/>
            <person name="Miller J.D."/>
            <person name="Mondo S.J."/>
            <person name="Labutti K."/>
            <person name="Lipzen A."/>
            <person name="Dockter R."/>
            <person name="Kennedy M."/>
            <person name="Grigoriev I.V."/>
            <person name="Spatafora J.W."/>
        </authorList>
    </citation>
    <scope>NUCLEOTIDE SEQUENCE [LARGE SCALE GENOMIC DNA]</scope>
    <source>
        <strain evidence="2 3">CBS 120377</strain>
    </source>
</reference>
<dbReference type="AlphaFoldDB" id="A0A194XTX9"/>
<dbReference type="OrthoDB" id="336321at2759"/>
<feature type="compositionally biased region" description="Pro residues" evidence="1">
    <location>
        <begin position="25"/>
        <end position="37"/>
    </location>
</feature>
<evidence type="ECO:0000313" key="2">
    <source>
        <dbReference type="EMBL" id="KUJ23596.1"/>
    </source>
</evidence>
<keyword evidence="3" id="KW-1185">Reference proteome</keyword>
<dbReference type="RefSeq" id="XP_018077951.1">
    <property type="nucleotide sequence ID" value="XM_018205676.1"/>
</dbReference>
<dbReference type="EMBL" id="KQ947405">
    <property type="protein sequence ID" value="KUJ23596.1"/>
    <property type="molecule type" value="Genomic_DNA"/>
</dbReference>
<feature type="region of interest" description="Disordered" evidence="1">
    <location>
        <begin position="19"/>
        <end position="77"/>
    </location>
</feature>
<sequence length="326" mass="35131">MIAISRVFNIEGLWEVLGEIGHESPPSPSPTSLPPLPDNKTDGPIQSSPDWPEIVDSQAPSPLSDPDPPSPTLQKEDADLDIGPEILLISTLTQIINNLFARKETPSTDAHTLLSFLSRHLVTLSRTRNILTILHNSTTPSSSHSSSSKPSSTFPNNQSAPEKKKKSNPQPTSVFASNPLKPALGILFGQFPELHLFVSPMPRGRSDAEVLYSGEREGGEVRFVSVVEVLRDECPGLGPDEERGKDEKGKGKGFGYREQRWCAVEVCDEGAGAGAELKGAFGMRGGMRGMGMERRGIGRGIGIERGSTETEVGNVAKVWGFGGRRV</sequence>
<evidence type="ECO:0000313" key="3">
    <source>
        <dbReference type="Proteomes" id="UP000070700"/>
    </source>
</evidence>
<feature type="compositionally biased region" description="Low complexity" evidence="1">
    <location>
        <begin position="136"/>
        <end position="157"/>
    </location>
</feature>
<proteinExistence type="predicted"/>
<dbReference type="KEGG" id="psco:LY89DRAFT_186742"/>
<dbReference type="Proteomes" id="UP000070700">
    <property type="component" value="Unassembled WGS sequence"/>
</dbReference>
<dbReference type="STRING" id="149040.A0A194XTX9"/>
<organism evidence="2 3">
    <name type="scientific">Mollisia scopiformis</name>
    <name type="common">Conifer needle endophyte fungus</name>
    <name type="synonym">Phialocephala scopiformis</name>
    <dbReference type="NCBI Taxonomy" id="149040"/>
    <lineage>
        <taxon>Eukaryota</taxon>
        <taxon>Fungi</taxon>
        <taxon>Dikarya</taxon>
        <taxon>Ascomycota</taxon>
        <taxon>Pezizomycotina</taxon>
        <taxon>Leotiomycetes</taxon>
        <taxon>Helotiales</taxon>
        <taxon>Mollisiaceae</taxon>
        <taxon>Mollisia</taxon>
    </lineage>
</organism>
<accession>A0A194XTX9</accession>
<name>A0A194XTX9_MOLSC</name>
<protein>
    <submittedName>
        <fullName evidence="2">Uncharacterized protein</fullName>
    </submittedName>
</protein>